<gene>
    <name evidence="1" type="ORF">SKAU_G00381000</name>
</gene>
<dbReference type="Proteomes" id="UP001152622">
    <property type="component" value="Chromosome 19"/>
</dbReference>
<sequence length="79" mass="8615">MVSRSVTPATVRASSAARCQFSRTGGPCVRRRRLEGIPEHGPASPWRRHMTDRVRKAEDGTGVKLTLAVRALHEPQPGG</sequence>
<keyword evidence="2" id="KW-1185">Reference proteome</keyword>
<proteinExistence type="predicted"/>
<reference evidence="1" key="1">
    <citation type="journal article" date="2023" name="Science">
        <title>Genome structures resolve the early diversification of teleost fishes.</title>
        <authorList>
            <person name="Parey E."/>
            <person name="Louis A."/>
            <person name="Montfort J."/>
            <person name="Bouchez O."/>
            <person name="Roques C."/>
            <person name="Iampietro C."/>
            <person name="Lluch J."/>
            <person name="Castinel A."/>
            <person name="Donnadieu C."/>
            <person name="Desvignes T."/>
            <person name="Floi Bucao C."/>
            <person name="Jouanno E."/>
            <person name="Wen M."/>
            <person name="Mejri S."/>
            <person name="Dirks R."/>
            <person name="Jansen H."/>
            <person name="Henkel C."/>
            <person name="Chen W.J."/>
            <person name="Zahm M."/>
            <person name="Cabau C."/>
            <person name="Klopp C."/>
            <person name="Thompson A.W."/>
            <person name="Robinson-Rechavi M."/>
            <person name="Braasch I."/>
            <person name="Lecointre G."/>
            <person name="Bobe J."/>
            <person name="Postlethwait J.H."/>
            <person name="Berthelot C."/>
            <person name="Roest Crollius H."/>
            <person name="Guiguen Y."/>
        </authorList>
    </citation>
    <scope>NUCLEOTIDE SEQUENCE</scope>
    <source>
        <strain evidence="1">WJC10195</strain>
    </source>
</reference>
<evidence type="ECO:0000313" key="1">
    <source>
        <dbReference type="EMBL" id="KAJ8336880.1"/>
    </source>
</evidence>
<dbReference type="AlphaFoldDB" id="A0A9Q1EDN7"/>
<protein>
    <submittedName>
        <fullName evidence="1">Uncharacterized protein</fullName>
    </submittedName>
</protein>
<comment type="caution">
    <text evidence="1">The sequence shown here is derived from an EMBL/GenBank/DDBJ whole genome shotgun (WGS) entry which is preliminary data.</text>
</comment>
<evidence type="ECO:0000313" key="2">
    <source>
        <dbReference type="Proteomes" id="UP001152622"/>
    </source>
</evidence>
<dbReference type="EMBL" id="JAINUF010000019">
    <property type="protein sequence ID" value="KAJ8336880.1"/>
    <property type="molecule type" value="Genomic_DNA"/>
</dbReference>
<name>A0A9Q1EDN7_SYNKA</name>
<organism evidence="1 2">
    <name type="scientific">Synaphobranchus kaupii</name>
    <name type="common">Kaup's arrowtooth eel</name>
    <dbReference type="NCBI Taxonomy" id="118154"/>
    <lineage>
        <taxon>Eukaryota</taxon>
        <taxon>Metazoa</taxon>
        <taxon>Chordata</taxon>
        <taxon>Craniata</taxon>
        <taxon>Vertebrata</taxon>
        <taxon>Euteleostomi</taxon>
        <taxon>Actinopterygii</taxon>
        <taxon>Neopterygii</taxon>
        <taxon>Teleostei</taxon>
        <taxon>Anguilliformes</taxon>
        <taxon>Synaphobranchidae</taxon>
        <taxon>Synaphobranchus</taxon>
    </lineage>
</organism>
<accession>A0A9Q1EDN7</accession>